<keyword evidence="6 7" id="KW-0413">Isomerase</keyword>
<dbReference type="GO" id="GO:0005730">
    <property type="term" value="C:nucleolus"/>
    <property type="evidence" value="ECO:0007669"/>
    <property type="project" value="TreeGrafter"/>
</dbReference>
<keyword evidence="5 7" id="KW-0697">Rotamase</keyword>
<sequence>MSAMVPMAMFGLEVPAGDVAIAGNLEIPSAYRITMAAIDPSAEPEGEDGAVPRATLKIIRQPLDEYDSEDDEDDDEDFDIEQMEALLGGGGDDDSDSESDEEVNGGPSDPKKSKAAKKAAAQAEIQKLLEEESDMDVDDLPNGVNGIKKSAKALGKMPASDEDSDEDDLDDSEDGDFEEFVICTLDPAKNWQQPLDLTIGERERVLFKVSGTHTIYLTGNYVEPTHSHDDPGMYDPDSDEEGDYDLEPDSDELDEYDEEDELDDMEDPRITEVDDEEEEAAKLVEAKKDKKGKNKRTAEEVADSSTIDDLIAKEAQKDEKLSKKQQKKLKKNDGSATAAPEAEAPSSTKSDKKVQFAKELEQGPTPTKEAKKEAKAGGIRKVQGVTIDDRKTGTGPAAKSGDRVSMRYIGKLEKDGKVFDSNKKGKPFSFKLGSGEVIKGWDIGIAGMSAGGERRITIPANHGYGSKGAPPQIPGNATLIFDVKLLEINKK</sequence>
<comment type="catalytic activity">
    <reaction evidence="1 7">
        <text>[protein]-peptidylproline (omega=180) = [protein]-peptidylproline (omega=0)</text>
        <dbReference type="Rhea" id="RHEA:16237"/>
        <dbReference type="Rhea" id="RHEA-COMP:10747"/>
        <dbReference type="Rhea" id="RHEA-COMP:10748"/>
        <dbReference type="ChEBI" id="CHEBI:83833"/>
        <dbReference type="ChEBI" id="CHEBI:83834"/>
        <dbReference type="EC" id="5.2.1.8"/>
    </reaction>
</comment>
<feature type="compositionally biased region" description="Acidic residues" evidence="8">
    <location>
        <begin position="91"/>
        <end position="103"/>
    </location>
</feature>
<comment type="function">
    <text evidence="2">PPIase that acts as a histone chaperone. Histone proline isomerase that increases the rate of cis-trans isomerization at prolines on the histone H3 N-terminal tail. Proline isomerization influences H3 methylation thereby regulating gene expression.</text>
</comment>
<evidence type="ECO:0000256" key="4">
    <source>
        <dbReference type="ARBA" id="ARBA00011865"/>
    </source>
</evidence>
<dbReference type="SUPFAM" id="SSF54534">
    <property type="entry name" value="FKBP-like"/>
    <property type="match status" value="1"/>
</dbReference>
<dbReference type="EMBL" id="JABCIY010000077">
    <property type="protein sequence ID" value="KAF7193672.1"/>
    <property type="molecule type" value="Genomic_DNA"/>
</dbReference>
<evidence type="ECO:0000256" key="7">
    <source>
        <dbReference type="PROSITE-ProRule" id="PRU00277"/>
    </source>
</evidence>
<dbReference type="InterPro" id="IPR046357">
    <property type="entry name" value="PPIase_dom_sf"/>
</dbReference>
<dbReference type="Gene3D" id="3.10.50.40">
    <property type="match status" value="1"/>
</dbReference>
<dbReference type="AlphaFoldDB" id="A0A8H6RN33"/>
<evidence type="ECO:0000313" key="10">
    <source>
        <dbReference type="EMBL" id="KAF7193672.1"/>
    </source>
</evidence>
<comment type="similarity">
    <text evidence="3">Belongs to the FKBP-type PPIase family. FKBP3/4 subfamily.</text>
</comment>
<feature type="compositionally biased region" description="Acidic residues" evidence="8">
    <location>
        <begin position="236"/>
        <end position="266"/>
    </location>
</feature>
<dbReference type="Proteomes" id="UP000660729">
    <property type="component" value="Unassembled WGS sequence"/>
</dbReference>
<dbReference type="FunFam" id="3.10.50.40:FF:000006">
    <property type="entry name" value="Peptidyl-prolyl cis-trans isomerase"/>
    <property type="match status" value="1"/>
</dbReference>
<evidence type="ECO:0000256" key="3">
    <source>
        <dbReference type="ARBA" id="ARBA00007838"/>
    </source>
</evidence>
<dbReference type="Gene3D" id="2.60.120.340">
    <property type="entry name" value="Nucleoplasmin core domain"/>
    <property type="match status" value="1"/>
</dbReference>
<evidence type="ECO:0000256" key="5">
    <source>
        <dbReference type="ARBA" id="ARBA00023110"/>
    </source>
</evidence>
<dbReference type="OrthoDB" id="77911at2759"/>
<dbReference type="PROSITE" id="PS50059">
    <property type="entry name" value="FKBP_PPIASE"/>
    <property type="match status" value="1"/>
</dbReference>
<feature type="compositionally biased region" description="Acidic residues" evidence="8">
    <location>
        <begin position="160"/>
        <end position="174"/>
    </location>
</feature>
<accession>A0A8H6RN33</accession>
<dbReference type="PANTHER" id="PTHR43811">
    <property type="entry name" value="FKBP-TYPE PEPTIDYL-PROLYL CIS-TRANS ISOMERASE FKPA"/>
    <property type="match status" value="1"/>
</dbReference>
<dbReference type="Pfam" id="PF00254">
    <property type="entry name" value="FKBP_C"/>
    <property type="match status" value="1"/>
</dbReference>
<evidence type="ECO:0000259" key="9">
    <source>
        <dbReference type="PROSITE" id="PS50059"/>
    </source>
</evidence>
<dbReference type="InterPro" id="IPR023566">
    <property type="entry name" value="PPIase_Fpr3/Fpr4-like"/>
</dbReference>
<feature type="compositionally biased region" description="Basic and acidic residues" evidence="8">
    <location>
        <begin position="310"/>
        <end position="322"/>
    </location>
</feature>
<evidence type="ECO:0000256" key="6">
    <source>
        <dbReference type="ARBA" id="ARBA00023235"/>
    </source>
</evidence>
<evidence type="ECO:0000256" key="2">
    <source>
        <dbReference type="ARBA" id="ARBA00002221"/>
    </source>
</evidence>
<feature type="domain" description="PPIase FKBP-type" evidence="9">
    <location>
        <begin position="401"/>
        <end position="489"/>
    </location>
</feature>
<feature type="region of interest" description="Disordered" evidence="8">
    <location>
        <begin position="219"/>
        <end position="402"/>
    </location>
</feature>
<dbReference type="InterPro" id="IPR001179">
    <property type="entry name" value="PPIase_FKBP_dom"/>
</dbReference>
<dbReference type="PIRSF" id="PIRSF001473">
    <property type="entry name" value="FK506-bp_FPR3"/>
    <property type="match status" value="1"/>
</dbReference>
<comment type="subunit">
    <text evidence="4">Binds to histones H3 and H4.</text>
</comment>
<reference evidence="10" key="1">
    <citation type="submission" date="2020-04" db="EMBL/GenBank/DDBJ databases">
        <title>Draft genome resource of the tomato pathogen Pseudocercospora fuligena.</title>
        <authorList>
            <person name="Zaccaron A."/>
        </authorList>
    </citation>
    <scope>NUCLEOTIDE SEQUENCE</scope>
    <source>
        <strain evidence="10">PF001</strain>
    </source>
</reference>
<dbReference type="InterPro" id="IPR041232">
    <property type="entry name" value="NPL"/>
</dbReference>
<comment type="caution">
    <text evidence="10">The sequence shown here is derived from an EMBL/GenBank/DDBJ whole genome shotgun (WGS) entry which is preliminary data.</text>
</comment>
<evidence type="ECO:0000256" key="8">
    <source>
        <dbReference type="SAM" id="MobiDB-lite"/>
    </source>
</evidence>
<feature type="compositionally biased region" description="Acidic residues" evidence="8">
    <location>
        <begin position="64"/>
        <end position="82"/>
    </location>
</feature>
<dbReference type="PANTHER" id="PTHR43811:SF19">
    <property type="entry name" value="39 KDA FK506-BINDING NUCLEAR PROTEIN"/>
    <property type="match status" value="1"/>
</dbReference>
<dbReference type="EC" id="5.2.1.8" evidence="7"/>
<dbReference type="Pfam" id="PF17800">
    <property type="entry name" value="NPL"/>
    <property type="match status" value="1"/>
</dbReference>
<evidence type="ECO:0000256" key="1">
    <source>
        <dbReference type="ARBA" id="ARBA00000971"/>
    </source>
</evidence>
<proteinExistence type="inferred from homology"/>
<feature type="compositionally biased region" description="Low complexity" evidence="8">
    <location>
        <begin position="335"/>
        <end position="348"/>
    </location>
</feature>
<keyword evidence="11" id="KW-1185">Reference proteome</keyword>
<dbReference type="GO" id="GO:0000785">
    <property type="term" value="C:chromatin"/>
    <property type="evidence" value="ECO:0007669"/>
    <property type="project" value="TreeGrafter"/>
</dbReference>
<protein>
    <recommendedName>
        <fullName evidence="7">peptidylprolyl isomerase</fullName>
        <ecNumber evidence="7">5.2.1.8</ecNumber>
    </recommendedName>
</protein>
<feature type="compositionally biased region" description="Basic and acidic residues" evidence="8">
    <location>
        <begin position="349"/>
        <end position="361"/>
    </location>
</feature>
<dbReference type="GO" id="GO:0003755">
    <property type="term" value="F:peptidyl-prolyl cis-trans isomerase activity"/>
    <property type="evidence" value="ECO:0007669"/>
    <property type="project" value="UniProtKB-KW"/>
</dbReference>
<name>A0A8H6RN33_9PEZI</name>
<feature type="region of interest" description="Disordered" evidence="8">
    <location>
        <begin position="60"/>
        <end position="174"/>
    </location>
</feature>
<evidence type="ECO:0000313" key="11">
    <source>
        <dbReference type="Proteomes" id="UP000660729"/>
    </source>
</evidence>
<gene>
    <name evidence="10" type="ORF">HII31_05018</name>
</gene>
<organism evidence="10 11">
    <name type="scientific">Pseudocercospora fuligena</name>
    <dbReference type="NCBI Taxonomy" id="685502"/>
    <lineage>
        <taxon>Eukaryota</taxon>
        <taxon>Fungi</taxon>
        <taxon>Dikarya</taxon>
        <taxon>Ascomycota</taxon>
        <taxon>Pezizomycotina</taxon>
        <taxon>Dothideomycetes</taxon>
        <taxon>Dothideomycetidae</taxon>
        <taxon>Mycosphaerellales</taxon>
        <taxon>Mycosphaerellaceae</taxon>
        <taxon>Pseudocercospora</taxon>
    </lineage>
</organism>